<reference evidence="1 2" key="1">
    <citation type="journal article" date="2023" name="Nucleic Acids Res.">
        <title>The hologenome of Daphnia magna reveals possible DNA methylation and microbiome-mediated evolution of the host genome.</title>
        <authorList>
            <person name="Chaturvedi A."/>
            <person name="Li X."/>
            <person name="Dhandapani V."/>
            <person name="Marshall H."/>
            <person name="Kissane S."/>
            <person name="Cuenca-Cambronero M."/>
            <person name="Asole G."/>
            <person name="Calvet F."/>
            <person name="Ruiz-Romero M."/>
            <person name="Marangio P."/>
            <person name="Guigo R."/>
            <person name="Rago D."/>
            <person name="Mirbahai L."/>
            <person name="Eastwood N."/>
            <person name="Colbourne J.K."/>
            <person name="Zhou J."/>
            <person name="Mallon E."/>
            <person name="Orsini L."/>
        </authorList>
    </citation>
    <scope>NUCLEOTIDE SEQUENCE [LARGE SCALE GENOMIC DNA]</scope>
    <source>
        <strain evidence="1">LRV0_1</strain>
    </source>
</reference>
<organism evidence="1 2">
    <name type="scientific">Daphnia magna</name>
    <dbReference type="NCBI Taxonomy" id="35525"/>
    <lineage>
        <taxon>Eukaryota</taxon>
        <taxon>Metazoa</taxon>
        <taxon>Ecdysozoa</taxon>
        <taxon>Arthropoda</taxon>
        <taxon>Crustacea</taxon>
        <taxon>Branchiopoda</taxon>
        <taxon>Diplostraca</taxon>
        <taxon>Cladocera</taxon>
        <taxon>Anomopoda</taxon>
        <taxon>Daphniidae</taxon>
        <taxon>Daphnia</taxon>
    </lineage>
</organism>
<dbReference type="EMBL" id="JAOYFB010000037">
    <property type="protein sequence ID" value="KAK4022895.1"/>
    <property type="molecule type" value="Genomic_DNA"/>
</dbReference>
<keyword evidence="2" id="KW-1185">Reference proteome</keyword>
<name>A0ABR0ACN4_9CRUS</name>
<comment type="caution">
    <text evidence="1">The sequence shown here is derived from an EMBL/GenBank/DDBJ whole genome shotgun (WGS) entry which is preliminary data.</text>
</comment>
<sequence>MLTDLVFSPLPTSFLRPFLLVKPTLVSSTISESRNELMGEHVTTSLKIDSAIHLHHEWTTKILDRRADKRVQTRMTQRTSSESRFIECAKLD</sequence>
<proteinExistence type="predicted"/>
<dbReference type="Proteomes" id="UP001234178">
    <property type="component" value="Unassembled WGS sequence"/>
</dbReference>
<accession>A0ABR0ACN4</accession>
<protein>
    <submittedName>
        <fullName evidence="1">Uncharacterized protein</fullName>
    </submittedName>
</protein>
<gene>
    <name evidence="1" type="ORF">OUZ56_008339</name>
</gene>
<evidence type="ECO:0000313" key="2">
    <source>
        <dbReference type="Proteomes" id="UP001234178"/>
    </source>
</evidence>
<evidence type="ECO:0000313" key="1">
    <source>
        <dbReference type="EMBL" id="KAK4022895.1"/>
    </source>
</evidence>